<dbReference type="InterPro" id="IPR024671">
    <property type="entry name" value="Atg22-like"/>
</dbReference>
<comment type="function">
    <text evidence="8">Vacuolar effluxer which mediate the efflux of amino acids resulting from autophagic degradation. The release of autophagic amino acids allows the maintenance of protein synthesis and viability during nitrogen starvation.</text>
</comment>
<dbReference type="GO" id="GO:0006914">
    <property type="term" value="P:autophagy"/>
    <property type="evidence" value="ECO:0007669"/>
    <property type="project" value="UniProtKB-KW"/>
</dbReference>
<keyword evidence="10" id="KW-1185">Reference proteome</keyword>
<dbReference type="GO" id="GO:0005774">
    <property type="term" value="C:vacuolar membrane"/>
    <property type="evidence" value="ECO:0007669"/>
    <property type="project" value="UniProtKB-SubCell"/>
</dbReference>
<name>A0A139GUQ7_9PEZI</name>
<feature type="transmembrane region" description="Helical" evidence="8">
    <location>
        <begin position="414"/>
        <end position="432"/>
    </location>
</feature>
<evidence type="ECO:0000256" key="5">
    <source>
        <dbReference type="ARBA" id="ARBA00022989"/>
    </source>
</evidence>
<feature type="transmembrane region" description="Helical" evidence="8">
    <location>
        <begin position="188"/>
        <end position="212"/>
    </location>
</feature>
<feature type="transmembrane region" description="Helical" evidence="8">
    <location>
        <begin position="380"/>
        <end position="402"/>
    </location>
</feature>
<dbReference type="STRING" id="321146.A0A139GUQ7"/>
<dbReference type="Proteomes" id="UP000070133">
    <property type="component" value="Unassembled WGS sequence"/>
</dbReference>
<keyword evidence="6 8" id="KW-0072">Autophagy</keyword>
<dbReference type="AlphaFoldDB" id="A0A139GUQ7"/>
<feature type="transmembrane region" description="Helical" evidence="8">
    <location>
        <begin position="107"/>
        <end position="126"/>
    </location>
</feature>
<evidence type="ECO:0000313" key="10">
    <source>
        <dbReference type="Proteomes" id="UP000070133"/>
    </source>
</evidence>
<protein>
    <recommendedName>
        <fullName evidence="8">Autophagy-related protein</fullName>
    </recommendedName>
</protein>
<keyword evidence="4 8" id="KW-0812">Transmembrane</keyword>
<evidence type="ECO:0000256" key="7">
    <source>
        <dbReference type="ARBA" id="ARBA00023136"/>
    </source>
</evidence>
<dbReference type="EMBL" id="LFZN01000373">
    <property type="protein sequence ID" value="KXS93876.1"/>
    <property type="molecule type" value="Genomic_DNA"/>
</dbReference>
<dbReference type="SUPFAM" id="SSF103473">
    <property type="entry name" value="MFS general substrate transporter"/>
    <property type="match status" value="1"/>
</dbReference>
<evidence type="ECO:0000313" key="9">
    <source>
        <dbReference type="EMBL" id="KXS93876.1"/>
    </source>
</evidence>
<accession>A0A139GUQ7</accession>
<keyword evidence="3 8" id="KW-0813">Transport</keyword>
<keyword evidence="5 8" id="KW-1133">Transmembrane helix</keyword>
<feature type="transmembrane region" description="Helical" evidence="8">
    <location>
        <begin position="444"/>
        <end position="463"/>
    </location>
</feature>
<dbReference type="OrthoDB" id="42657at2759"/>
<feature type="transmembrane region" description="Helical" evidence="8">
    <location>
        <begin position="76"/>
        <end position="95"/>
    </location>
</feature>
<feature type="transmembrane region" description="Helical" evidence="8">
    <location>
        <begin position="224"/>
        <end position="245"/>
    </location>
</feature>
<feature type="transmembrane region" description="Helical" evidence="8">
    <location>
        <begin position="282"/>
        <end position="306"/>
    </location>
</feature>
<organism evidence="9 10">
    <name type="scientific">Pseudocercospora eumusae</name>
    <dbReference type="NCBI Taxonomy" id="321146"/>
    <lineage>
        <taxon>Eukaryota</taxon>
        <taxon>Fungi</taxon>
        <taxon>Dikarya</taxon>
        <taxon>Ascomycota</taxon>
        <taxon>Pezizomycotina</taxon>
        <taxon>Dothideomycetes</taxon>
        <taxon>Dothideomycetidae</taxon>
        <taxon>Mycosphaerellales</taxon>
        <taxon>Mycosphaerellaceae</taxon>
        <taxon>Pseudocercospora</taxon>
    </lineage>
</organism>
<keyword evidence="8" id="KW-0029">Amino-acid transport</keyword>
<feature type="transmembrane region" description="Helical" evidence="8">
    <location>
        <begin position="349"/>
        <end position="368"/>
    </location>
</feature>
<dbReference type="PANTHER" id="PTHR23519:SF2">
    <property type="entry name" value="AUTOPHAGY-RELATED PROTEIN 22"/>
    <property type="match status" value="1"/>
</dbReference>
<reference evidence="9 10" key="1">
    <citation type="submission" date="2015-07" db="EMBL/GenBank/DDBJ databases">
        <title>Comparative genomics of the Sigatoka disease complex on banana suggests a link between parallel evolutionary changes in Pseudocercospora fijiensis and Pseudocercospora eumusae and increased virulence on the banana host.</title>
        <authorList>
            <person name="Chang T.-C."/>
            <person name="Salvucci A."/>
            <person name="Crous P.W."/>
            <person name="Stergiopoulos I."/>
        </authorList>
    </citation>
    <scope>NUCLEOTIDE SEQUENCE [LARGE SCALE GENOMIC DNA]</scope>
    <source>
        <strain evidence="9 10">CBS 114824</strain>
    </source>
</reference>
<proteinExistence type="inferred from homology"/>
<dbReference type="InterPro" id="IPR050495">
    <property type="entry name" value="ATG22/LtaA_families"/>
</dbReference>
<evidence type="ECO:0000256" key="8">
    <source>
        <dbReference type="RuleBase" id="RU363073"/>
    </source>
</evidence>
<comment type="caution">
    <text evidence="9">The sequence shown here is derived from an EMBL/GenBank/DDBJ whole genome shotgun (WGS) entry which is preliminary data.</text>
</comment>
<sequence length="520" mass="58290">MLFGSLWSWWTSNTALHTYIYAQTLISLPFSVFSTYTTYQLQTVGYVIGTDRDGLPCMAHYCLVNWAGTRMDLNSVLLYMLAFSTGLSGLVTLFFAAYSDYWSRKHLLITILFVAYGVITVPVYWLQAYTEYNFKVLTALPIIFNIATNILVALLNIYIPYCMRQHVADHPTPANEDDHSATKRTYGFMMAALGAVANSAGALVMYCIVIAIQETTTNVTSPGLLVTTIVGFITIPAAAVCYFGLPRLPAKSRSKLKSGIAGPLIEFFSPFKDMYKRRSMTLLLIGYTIYIDTQYAVASVVGQLYYAEVKPGTLEYTLYSLSSTICGVLCSVLFLWLRPIVPIRLEVWLSIGYGILALTGVWGCIGFADIDFGYKLRWEFYVQQFLVSLSGIIAITSFRVLFSEMVPPCNEVRWFSLQYIISSATVWVNYVASAPLQNTTNNLRYPLVLSTIFATIAVVLELVRNLHPYFTRDRKHWIAHDLTEAEAEALARNSSCDNGQILGDDDDDRVHSVTVSHVKM</sequence>
<keyword evidence="7 8" id="KW-0472">Membrane</keyword>
<keyword evidence="8" id="KW-0926">Vacuole</keyword>
<feature type="transmembrane region" description="Helical" evidence="8">
    <location>
        <begin position="138"/>
        <end position="159"/>
    </location>
</feature>
<evidence type="ECO:0000256" key="6">
    <source>
        <dbReference type="ARBA" id="ARBA00023006"/>
    </source>
</evidence>
<dbReference type="Pfam" id="PF11700">
    <property type="entry name" value="ATG22"/>
    <property type="match status" value="1"/>
</dbReference>
<evidence type="ECO:0000256" key="3">
    <source>
        <dbReference type="ARBA" id="ARBA00022448"/>
    </source>
</evidence>
<comment type="similarity">
    <text evidence="2 8">Belongs to the ATG22 family.</text>
</comment>
<dbReference type="GO" id="GO:0032974">
    <property type="term" value="P:amino acid transmembrane export from vacuole"/>
    <property type="evidence" value="ECO:0007669"/>
    <property type="project" value="TreeGrafter"/>
</dbReference>
<comment type="subcellular location">
    <subcellularLocation>
        <location evidence="1 8">Vacuole membrane</location>
        <topology evidence="1 8">Multi-pass membrane protein</topology>
    </subcellularLocation>
</comment>
<evidence type="ECO:0000256" key="1">
    <source>
        <dbReference type="ARBA" id="ARBA00004128"/>
    </source>
</evidence>
<dbReference type="InterPro" id="IPR036259">
    <property type="entry name" value="MFS_trans_sf"/>
</dbReference>
<feature type="transmembrane region" description="Helical" evidence="8">
    <location>
        <begin position="318"/>
        <end position="337"/>
    </location>
</feature>
<evidence type="ECO:0000256" key="4">
    <source>
        <dbReference type="ARBA" id="ARBA00022692"/>
    </source>
</evidence>
<evidence type="ECO:0000256" key="2">
    <source>
        <dbReference type="ARBA" id="ARBA00006978"/>
    </source>
</evidence>
<gene>
    <name evidence="9" type="ORF">AC578_9028</name>
</gene>
<dbReference type="PANTHER" id="PTHR23519">
    <property type="entry name" value="AUTOPHAGY-RELATED PROTEIN 22"/>
    <property type="match status" value="1"/>
</dbReference>